<dbReference type="Pfam" id="PF00488">
    <property type="entry name" value="MutS_V"/>
    <property type="match status" value="1"/>
</dbReference>
<keyword evidence="6" id="KW-0469">Meiosis</keyword>
<feature type="region of interest" description="Disordered" evidence="8">
    <location>
        <begin position="1"/>
        <end position="70"/>
    </location>
</feature>
<dbReference type="PANTHER" id="PTHR11361:SF21">
    <property type="entry name" value="MUTS PROTEIN HOMOLOG 4"/>
    <property type="match status" value="1"/>
</dbReference>
<organism evidence="10 11">
    <name type="scientific">Rhizophagus irregularis</name>
    <dbReference type="NCBI Taxonomy" id="588596"/>
    <lineage>
        <taxon>Eukaryota</taxon>
        <taxon>Fungi</taxon>
        <taxon>Fungi incertae sedis</taxon>
        <taxon>Mucoromycota</taxon>
        <taxon>Glomeromycotina</taxon>
        <taxon>Glomeromycetes</taxon>
        <taxon>Glomerales</taxon>
        <taxon>Glomeraceae</taxon>
        <taxon>Rhizophagus</taxon>
    </lineage>
</organism>
<dbReference type="EMBL" id="CAGKOT010000018">
    <property type="protein sequence ID" value="CAB5363425.1"/>
    <property type="molecule type" value="Genomic_DNA"/>
</dbReference>
<feature type="domain" description="DNA mismatch repair proteins mutS family" evidence="9">
    <location>
        <begin position="675"/>
        <end position="691"/>
    </location>
</feature>
<evidence type="ECO:0000313" key="11">
    <source>
        <dbReference type="Proteomes" id="UP000684084"/>
    </source>
</evidence>
<dbReference type="OrthoDB" id="276261at2759"/>
<reference evidence="10" key="1">
    <citation type="submission" date="2020-05" db="EMBL/GenBank/DDBJ databases">
        <authorList>
            <person name="Rincon C."/>
            <person name="Sanders R I."/>
            <person name="Robbins C."/>
            <person name="Chaturvedi A."/>
        </authorList>
    </citation>
    <scope>NUCLEOTIDE SEQUENCE</scope>
    <source>
        <strain evidence="10">CHB12</strain>
    </source>
</reference>
<evidence type="ECO:0000256" key="5">
    <source>
        <dbReference type="ARBA" id="ARBA00023125"/>
    </source>
</evidence>
<evidence type="ECO:0000256" key="8">
    <source>
        <dbReference type="SAM" id="MobiDB-lite"/>
    </source>
</evidence>
<evidence type="ECO:0000256" key="3">
    <source>
        <dbReference type="ARBA" id="ARBA00022741"/>
    </source>
</evidence>
<feature type="compositionally biased region" description="Low complexity" evidence="8">
    <location>
        <begin position="7"/>
        <end position="26"/>
    </location>
</feature>
<dbReference type="InterPro" id="IPR036678">
    <property type="entry name" value="MutS_con_dom_sf"/>
</dbReference>
<name>A0A916E6G4_9GLOM</name>
<dbReference type="GO" id="GO:0005524">
    <property type="term" value="F:ATP binding"/>
    <property type="evidence" value="ECO:0007669"/>
    <property type="project" value="UniProtKB-KW"/>
</dbReference>
<keyword evidence="4" id="KW-0067">ATP-binding</keyword>
<dbReference type="SUPFAM" id="SSF53150">
    <property type="entry name" value="DNA repair protein MutS, domain II"/>
    <property type="match status" value="1"/>
</dbReference>
<dbReference type="InterPro" id="IPR036187">
    <property type="entry name" value="DNA_mismatch_repair_MutS_sf"/>
</dbReference>
<accession>A0A916E6G4</accession>
<sequence>MYELDMSSSKLSSSSYSSVYRSTPTSDNSTRLSAYGSRKYCRRTSSRASERSKSSFSSLPTRRPKTSASACIGGRDNHSFVVAMIEGRGVATEVGMCFIDLRTSECILSQIADSQTYVKTLHKLNLYNPVEIILSVTAIEPSKSKLCKILEDNMPMASIIPIGRKYFNDAIGLNYIKQYSLEEDSASLILGITSKFYCLAATGAILKYIESTQNIFFTNHSIKFKYQGCEGTMMIDCVTARNLELISNINNPRSNHSLYGILNNTRTPMGARLLRTNTLQPLSDVTTINMRLDAVEELIRHEETFFAIQTALKPFQDIDHLITALIQVPKKPSVKHAEQSINNVIILKHTLKLINLLKESFTGVQNSLLDAIYSLLNDLRLEALEERINDVINEDITYVKSPLALRNQRCYAVRAGFNGLLDVARQTYKETVDDLNEMIDQYREQYQIPIKTQFSSTAGFYLSINIEQLEDKQLPLIFINVKKKRKTLTFTTLEVMKKNTKISDSLTEVYLMSDKTIEDLISEIRNDISVLYKASESIAMLDMLTSFAHQCTVSNYVRPEFTDTLAIKAGRNPMRESLYVDTFVPNDTYASSATNFQLITGPNMSGKSTYLRQIALMSIMSQIGSYVPAEYASFRIVDQLFTRICNDDNIESNASTFVVEMRETAYILQNVTDDSLVIIDELGRGTSTHDGLGITYAICEELLKTKAFIFFATHFHELTRSLTVYPNVVNLHLEVEIEEEDSRVAMKYLYRVKDGRNDEEHYGLKFGQIIGLPENVIRKATEVSYKLKELIDSNKEKSTSNKIIQRRKTLLQLTQHLLQIRRSSNLDKEELRKYLKMVQEEFITKMEALF</sequence>
<gene>
    <name evidence="10" type="ORF">CHRIB12_LOCUS9526</name>
</gene>
<dbReference type="FunFam" id="1.10.1420.10:FF:000013">
    <property type="entry name" value="mutS protein homolog 4"/>
    <property type="match status" value="1"/>
</dbReference>
<dbReference type="InterPro" id="IPR000432">
    <property type="entry name" value="DNA_mismatch_repair_MutS_C"/>
</dbReference>
<dbReference type="SUPFAM" id="SSF48334">
    <property type="entry name" value="DNA repair protein MutS, domain III"/>
    <property type="match status" value="1"/>
</dbReference>
<dbReference type="GO" id="GO:0140664">
    <property type="term" value="F:ATP-dependent DNA damage sensor activity"/>
    <property type="evidence" value="ECO:0007669"/>
    <property type="project" value="InterPro"/>
</dbReference>
<dbReference type="PIRSF" id="PIRSF037677">
    <property type="entry name" value="DNA_mis_repair_Msh6"/>
    <property type="match status" value="1"/>
</dbReference>
<evidence type="ECO:0000256" key="6">
    <source>
        <dbReference type="ARBA" id="ARBA00023254"/>
    </source>
</evidence>
<keyword evidence="5" id="KW-0238">DNA-binding</keyword>
<protein>
    <recommendedName>
        <fullName evidence="2 7">DNA mismatch repair protein MSH3</fullName>
    </recommendedName>
    <alternativeName>
        <fullName evidence="2 7">DNA mismatch repair protein MSH3</fullName>
    </alternativeName>
</protein>
<dbReference type="GO" id="GO:0006298">
    <property type="term" value="P:mismatch repair"/>
    <property type="evidence" value="ECO:0007669"/>
    <property type="project" value="InterPro"/>
</dbReference>
<dbReference type="InterPro" id="IPR007860">
    <property type="entry name" value="DNA_mmatch_repair_MutS_con_dom"/>
</dbReference>
<dbReference type="Gene3D" id="3.30.420.110">
    <property type="entry name" value="MutS, connector domain"/>
    <property type="match status" value="1"/>
</dbReference>
<comment type="caution">
    <text evidence="10">The sequence shown here is derived from an EMBL/GenBank/DDBJ whole genome shotgun (WGS) entry which is preliminary data.</text>
</comment>
<dbReference type="FunFam" id="3.40.50.300:FF:000870">
    <property type="entry name" value="MutS protein homolog 4"/>
    <property type="match status" value="1"/>
</dbReference>
<dbReference type="InterPro" id="IPR007861">
    <property type="entry name" value="DNA_mismatch_repair_MutS_clamp"/>
</dbReference>
<dbReference type="GO" id="GO:0030983">
    <property type="term" value="F:mismatched DNA binding"/>
    <property type="evidence" value="ECO:0007669"/>
    <property type="project" value="InterPro"/>
</dbReference>
<comment type="similarity">
    <text evidence="1">Belongs to the DNA mismatch repair MutS family.</text>
</comment>
<dbReference type="GO" id="GO:0007131">
    <property type="term" value="P:reciprocal meiotic recombination"/>
    <property type="evidence" value="ECO:0007669"/>
    <property type="project" value="TreeGrafter"/>
</dbReference>
<dbReference type="Gene3D" id="1.10.1420.10">
    <property type="match status" value="2"/>
</dbReference>
<dbReference type="SMART" id="SM00534">
    <property type="entry name" value="MUTSac"/>
    <property type="match status" value="1"/>
</dbReference>
<dbReference type="SMART" id="SM00533">
    <property type="entry name" value="MUTSd"/>
    <property type="match status" value="1"/>
</dbReference>
<dbReference type="InterPro" id="IPR007696">
    <property type="entry name" value="DNA_mismatch_repair_MutS_core"/>
</dbReference>
<evidence type="ECO:0000256" key="2">
    <source>
        <dbReference type="ARBA" id="ARBA00022151"/>
    </source>
</evidence>
<dbReference type="InterPro" id="IPR045076">
    <property type="entry name" value="MutS"/>
</dbReference>
<dbReference type="Pfam" id="PF05192">
    <property type="entry name" value="MutS_III"/>
    <property type="match status" value="1"/>
</dbReference>
<dbReference type="PANTHER" id="PTHR11361">
    <property type="entry name" value="DNA MISMATCH REPAIR PROTEIN MUTS FAMILY MEMBER"/>
    <property type="match status" value="1"/>
</dbReference>
<dbReference type="GO" id="GO:0005634">
    <property type="term" value="C:nucleus"/>
    <property type="evidence" value="ECO:0007669"/>
    <property type="project" value="TreeGrafter"/>
</dbReference>
<dbReference type="PROSITE" id="PS00486">
    <property type="entry name" value="DNA_MISMATCH_REPAIR_2"/>
    <property type="match status" value="1"/>
</dbReference>
<keyword evidence="3" id="KW-0547">Nucleotide-binding</keyword>
<dbReference type="InterPro" id="IPR017261">
    <property type="entry name" value="DNA_mismatch_repair_MutS/MSH"/>
</dbReference>
<dbReference type="SUPFAM" id="SSF52540">
    <property type="entry name" value="P-loop containing nucleoside triphosphate hydrolases"/>
    <property type="match status" value="1"/>
</dbReference>
<dbReference type="Pfam" id="PF05188">
    <property type="entry name" value="MutS_II"/>
    <property type="match status" value="1"/>
</dbReference>
<dbReference type="VEuPathDB" id="FungiDB:RhiirFUN_023832"/>
<dbReference type="AlphaFoldDB" id="A0A916E6G4"/>
<evidence type="ECO:0000259" key="9">
    <source>
        <dbReference type="PROSITE" id="PS00486"/>
    </source>
</evidence>
<dbReference type="InterPro" id="IPR027417">
    <property type="entry name" value="P-loop_NTPase"/>
</dbReference>
<dbReference type="Pfam" id="PF05190">
    <property type="entry name" value="MutS_IV"/>
    <property type="match status" value="1"/>
</dbReference>
<dbReference type="Gene3D" id="3.40.50.300">
    <property type="entry name" value="P-loop containing nucleotide triphosphate hydrolases"/>
    <property type="match status" value="1"/>
</dbReference>
<evidence type="ECO:0000256" key="1">
    <source>
        <dbReference type="ARBA" id="ARBA00006271"/>
    </source>
</evidence>
<evidence type="ECO:0000256" key="4">
    <source>
        <dbReference type="ARBA" id="ARBA00022840"/>
    </source>
</evidence>
<dbReference type="Proteomes" id="UP000684084">
    <property type="component" value="Unassembled WGS sequence"/>
</dbReference>
<evidence type="ECO:0000256" key="7">
    <source>
        <dbReference type="ARBA" id="ARBA00073774"/>
    </source>
</evidence>
<evidence type="ECO:0000313" key="10">
    <source>
        <dbReference type="EMBL" id="CAB5363425.1"/>
    </source>
</evidence>
<proteinExistence type="inferred from homology"/>
<dbReference type="FunFam" id="3.30.420.110:FF:000003">
    <property type="entry name" value="mutS protein homolog 4"/>
    <property type="match status" value="1"/>
</dbReference>